<keyword evidence="1" id="KW-0677">Repeat</keyword>
<dbReference type="InParanoid" id="A0A165I2Z7"/>
<keyword evidence="5" id="KW-1185">Reference proteome</keyword>
<keyword evidence="2 3" id="KW-0802">TPR repeat</keyword>
<dbReference type="STRING" id="1328760.A0A165I2Z7"/>
<dbReference type="OrthoDB" id="629492at2759"/>
<dbReference type="Proteomes" id="UP000076632">
    <property type="component" value="Unassembled WGS sequence"/>
</dbReference>
<organism evidence="4 5">
    <name type="scientific">Xylona heveae (strain CBS 132557 / TC161)</name>
    <dbReference type="NCBI Taxonomy" id="1328760"/>
    <lineage>
        <taxon>Eukaryota</taxon>
        <taxon>Fungi</taxon>
        <taxon>Dikarya</taxon>
        <taxon>Ascomycota</taxon>
        <taxon>Pezizomycotina</taxon>
        <taxon>Xylonomycetes</taxon>
        <taxon>Xylonales</taxon>
        <taxon>Xylonaceae</taxon>
        <taxon>Xylona</taxon>
    </lineage>
</organism>
<dbReference type="SMART" id="SM00028">
    <property type="entry name" value="TPR"/>
    <property type="match status" value="2"/>
</dbReference>
<name>A0A165I2Z7_XYLHT</name>
<reference evidence="4 5" key="1">
    <citation type="journal article" date="2016" name="Fungal Biol.">
        <title>The genome of Xylona heveae provides a window into fungal endophytism.</title>
        <authorList>
            <person name="Gazis R."/>
            <person name="Kuo A."/>
            <person name="Riley R."/>
            <person name="LaButti K."/>
            <person name="Lipzen A."/>
            <person name="Lin J."/>
            <person name="Amirebrahimi M."/>
            <person name="Hesse C.N."/>
            <person name="Spatafora J.W."/>
            <person name="Henrissat B."/>
            <person name="Hainaut M."/>
            <person name="Grigoriev I.V."/>
            <person name="Hibbett D.S."/>
        </authorList>
    </citation>
    <scope>NUCLEOTIDE SEQUENCE [LARGE SCALE GENOMIC DNA]</scope>
    <source>
        <strain evidence="4 5">TC161</strain>
    </source>
</reference>
<dbReference type="PANTHER" id="PTHR22904:SF523">
    <property type="entry name" value="STRESS-INDUCED-PHOSPHOPROTEIN 1"/>
    <property type="match status" value="1"/>
</dbReference>
<evidence type="ECO:0000256" key="2">
    <source>
        <dbReference type="ARBA" id="ARBA00022803"/>
    </source>
</evidence>
<dbReference type="SUPFAM" id="SSF48452">
    <property type="entry name" value="TPR-like"/>
    <property type="match status" value="1"/>
</dbReference>
<protein>
    <submittedName>
        <fullName evidence="4">Uncharacterized protein</fullName>
    </submittedName>
</protein>
<dbReference type="EMBL" id="KV407456">
    <property type="protein sequence ID" value="KZF24301.1"/>
    <property type="molecule type" value="Genomic_DNA"/>
</dbReference>
<evidence type="ECO:0000256" key="3">
    <source>
        <dbReference type="PROSITE-ProRule" id="PRU00339"/>
    </source>
</evidence>
<dbReference type="AlphaFoldDB" id="A0A165I2Z7"/>
<dbReference type="GeneID" id="28902122"/>
<gene>
    <name evidence="4" type="ORF">L228DRAFT_94058</name>
</gene>
<dbReference type="PROSITE" id="PS50005">
    <property type="entry name" value="TPR"/>
    <property type="match status" value="1"/>
</dbReference>
<evidence type="ECO:0000256" key="1">
    <source>
        <dbReference type="ARBA" id="ARBA00022737"/>
    </source>
</evidence>
<proteinExistence type="predicted"/>
<dbReference type="GO" id="GO:0051879">
    <property type="term" value="F:Hsp90 protein binding"/>
    <property type="evidence" value="ECO:0007669"/>
    <property type="project" value="TreeGrafter"/>
</dbReference>
<accession>A0A165I2Z7</accession>
<dbReference type="InterPro" id="IPR011990">
    <property type="entry name" value="TPR-like_helical_dom_sf"/>
</dbReference>
<dbReference type="PANTHER" id="PTHR22904">
    <property type="entry name" value="TPR REPEAT CONTAINING PROTEIN"/>
    <property type="match status" value="1"/>
</dbReference>
<evidence type="ECO:0000313" key="5">
    <source>
        <dbReference type="Proteomes" id="UP000076632"/>
    </source>
</evidence>
<feature type="repeat" description="TPR" evidence="3">
    <location>
        <begin position="13"/>
        <end position="46"/>
    </location>
</feature>
<dbReference type="InterPro" id="IPR019734">
    <property type="entry name" value="TPR_rpt"/>
</dbReference>
<dbReference type="Gene3D" id="1.25.40.10">
    <property type="entry name" value="Tetratricopeptide repeat domain"/>
    <property type="match status" value="1"/>
</dbReference>
<sequence length="126" mass="14281">MSVIAPKYRSVSSEEAQKAGQQYYREKNYEAALEAFSAAIELSQFPASALDNRAATFEKLGDLRSALKDAKQMIQVEKTGVNVGKFWKTIKLIHANPSIRRAIFVREKSCREWRKLKQPWASTNTG</sequence>
<evidence type="ECO:0000313" key="4">
    <source>
        <dbReference type="EMBL" id="KZF24301.1"/>
    </source>
</evidence>
<dbReference type="RefSeq" id="XP_018189856.1">
    <property type="nucleotide sequence ID" value="XM_018336985.1"/>
</dbReference>